<protein>
    <submittedName>
        <fullName evidence="3">Putative anti-sigma-YlaC factor YlaD</fullName>
    </submittedName>
</protein>
<comment type="caution">
    <text evidence="3">The sequence shown here is derived from an EMBL/GenBank/DDBJ whole genome shotgun (WGS) entry which is preliminary data.</text>
</comment>
<dbReference type="InterPro" id="IPR027383">
    <property type="entry name" value="Znf_put"/>
</dbReference>
<evidence type="ECO:0000313" key="4">
    <source>
        <dbReference type="Proteomes" id="UP000544222"/>
    </source>
</evidence>
<keyword evidence="1" id="KW-0472">Membrane</keyword>
<name>A0A7W5DNT5_9PORP</name>
<feature type="transmembrane region" description="Helical" evidence="1">
    <location>
        <begin position="82"/>
        <end position="103"/>
    </location>
</feature>
<feature type="domain" description="Putative zinc-finger" evidence="2">
    <location>
        <begin position="5"/>
        <end position="37"/>
    </location>
</feature>
<reference evidence="3 4" key="1">
    <citation type="submission" date="2020-08" db="EMBL/GenBank/DDBJ databases">
        <title>Genomic Encyclopedia of Type Strains, Phase IV (KMG-IV): sequencing the most valuable type-strain genomes for metagenomic binning, comparative biology and taxonomic classification.</title>
        <authorList>
            <person name="Goeker M."/>
        </authorList>
    </citation>
    <scope>NUCLEOTIDE SEQUENCE [LARGE SCALE GENOMIC DNA]</scope>
    <source>
        <strain evidence="3 4">DSM 27471</strain>
    </source>
</reference>
<dbReference type="Proteomes" id="UP000544222">
    <property type="component" value="Unassembled WGS sequence"/>
</dbReference>
<proteinExistence type="predicted"/>
<dbReference type="AlphaFoldDB" id="A0A7W5DNT5"/>
<dbReference type="RefSeq" id="WP_183412195.1">
    <property type="nucleotide sequence ID" value="NZ_JACHYB010000001.1"/>
</dbReference>
<dbReference type="InterPro" id="IPR041916">
    <property type="entry name" value="Anti_sigma_zinc_sf"/>
</dbReference>
<keyword evidence="1" id="KW-0812">Transmembrane</keyword>
<accession>A0A7W5DNT5</accession>
<dbReference type="Pfam" id="PF13490">
    <property type="entry name" value="zf-HC2"/>
    <property type="match status" value="1"/>
</dbReference>
<gene>
    <name evidence="3" type="ORF">FHX64_000444</name>
</gene>
<keyword evidence="4" id="KW-1185">Reference proteome</keyword>
<keyword evidence="1" id="KW-1133">Transmembrane helix</keyword>
<dbReference type="EMBL" id="JACHYB010000001">
    <property type="protein sequence ID" value="MBB3186281.1"/>
    <property type="molecule type" value="Genomic_DNA"/>
</dbReference>
<evidence type="ECO:0000259" key="2">
    <source>
        <dbReference type="Pfam" id="PF13490"/>
    </source>
</evidence>
<dbReference type="Gene3D" id="1.10.10.1320">
    <property type="entry name" value="Anti-sigma factor, zinc-finger domain"/>
    <property type="match status" value="1"/>
</dbReference>
<evidence type="ECO:0000313" key="3">
    <source>
        <dbReference type="EMBL" id="MBB3186281.1"/>
    </source>
</evidence>
<organism evidence="3 4">
    <name type="scientific">Microbacter margulisiae</name>
    <dbReference type="NCBI Taxonomy" id="1350067"/>
    <lineage>
        <taxon>Bacteria</taxon>
        <taxon>Pseudomonadati</taxon>
        <taxon>Bacteroidota</taxon>
        <taxon>Bacteroidia</taxon>
        <taxon>Bacteroidales</taxon>
        <taxon>Porphyromonadaceae</taxon>
        <taxon>Microbacter</taxon>
    </lineage>
</organism>
<sequence>MNCFTCEHYFDAYFEGVLSSEMKSQMEEHLDSCKSCAAMYALWQKAEYMIKEEKSTSSNPFLATRVMSKLEMPSETAARKQLVFKPVTIAFIVGIAVFLGVILGNLYQPVKLHPAISEEMFYLNDGAIEPIAFYEAK</sequence>
<evidence type="ECO:0000256" key="1">
    <source>
        <dbReference type="SAM" id="Phobius"/>
    </source>
</evidence>